<dbReference type="PROSITE" id="PS50303">
    <property type="entry name" value="PUM_HD"/>
    <property type="match status" value="1"/>
</dbReference>
<dbReference type="AlphaFoldDB" id="A0ABD3C7Z5"/>
<feature type="repeat" description="Pumilio" evidence="4">
    <location>
        <begin position="456"/>
        <end position="491"/>
    </location>
</feature>
<evidence type="ECO:0000256" key="4">
    <source>
        <dbReference type="PROSITE-ProRule" id="PRU00317"/>
    </source>
</evidence>
<dbReference type="GO" id="GO:0003723">
    <property type="term" value="F:RNA binding"/>
    <property type="evidence" value="ECO:0007669"/>
    <property type="project" value="UniProtKB-KW"/>
</dbReference>
<evidence type="ECO:0000256" key="1">
    <source>
        <dbReference type="ARBA" id="ARBA00022737"/>
    </source>
</evidence>
<dbReference type="InterPro" id="IPR033712">
    <property type="entry name" value="Pumilio_RNA-bd"/>
</dbReference>
<evidence type="ECO:0000313" key="8">
    <source>
        <dbReference type="Proteomes" id="UP001632038"/>
    </source>
</evidence>
<keyword evidence="3" id="KW-0694">RNA-binding</keyword>
<dbReference type="GO" id="GO:0006417">
    <property type="term" value="P:regulation of translation"/>
    <property type="evidence" value="ECO:0007669"/>
    <property type="project" value="UniProtKB-KW"/>
</dbReference>
<protein>
    <recommendedName>
        <fullName evidence="6">PUM-HD domain-containing protein</fullName>
    </recommendedName>
</protein>
<dbReference type="CDD" id="cd07920">
    <property type="entry name" value="Pumilio"/>
    <property type="match status" value="1"/>
</dbReference>
<feature type="compositionally biased region" description="Polar residues" evidence="5">
    <location>
        <begin position="121"/>
        <end position="131"/>
    </location>
</feature>
<feature type="region of interest" description="Disordered" evidence="5">
    <location>
        <begin position="84"/>
        <end position="131"/>
    </location>
</feature>
<comment type="caution">
    <text evidence="7">The sequence shown here is derived from an EMBL/GenBank/DDBJ whole genome shotgun (WGS) entry which is preliminary data.</text>
</comment>
<proteinExistence type="predicted"/>
<evidence type="ECO:0000256" key="5">
    <source>
        <dbReference type="SAM" id="MobiDB-lite"/>
    </source>
</evidence>
<dbReference type="Pfam" id="PF00806">
    <property type="entry name" value="PUF"/>
    <property type="match status" value="7"/>
</dbReference>
<organism evidence="7 8">
    <name type="scientific">Castilleja foliolosa</name>
    <dbReference type="NCBI Taxonomy" id="1961234"/>
    <lineage>
        <taxon>Eukaryota</taxon>
        <taxon>Viridiplantae</taxon>
        <taxon>Streptophyta</taxon>
        <taxon>Embryophyta</taxon>
        <taxon>Tracheophyta</taxon>
        <taxon>Spermatophyta</taxon>
        <taxon>Magnoliopsida</taxon>
        <taxon>eudicotyledons</taxon>
        <taxon>Gunneridae</taxon>
        <taxon>Pentapetalae</taxon>
        <taxon>asterids</taxon>
        <taxon>lamiids</taxon>
        <taxon>Lamiales</taxon>
        <taxon>Orobanchaceae</taxon>
        <taxon>Pedicularideae</taxon>
        <taxon>Castillejinae</taxon>
        <taxon>Castilleja</taxon>
    </lineage>
</organism>
<name>A0ABD3C7Z5_9LAMI</name>
<keyword evidence="8" id="KW-1185">Reference proteome</keyword>
<dbReference type="PANTHER" id="PTHR12537">
    <property type="entry name" value="RNA BINDING PROTEIN PUMILIO-RELATED"/>
    <property type="match status" value="1"/>
</dbReference>
<dbReference type="PANTHER" id="PTHR12537:SF119">
    <property type="entry name" value="PUMILIO HOMOLOG 6, CHLOROPLASTIC"/>
    <property type="match status" value="1"/>
</dbReference>
<evidence type="ECO:0000313" key="7">
    <source>
        <dbReference type="EMBL" id="KAL3624887.1"/>
    </source>
</evidence>
<dbReference type="EMBL" id="JAVIJP010000053">
    <property type="protein sequence ID" value="KAL3624887.1"/>
    <property type="molecule type" value="Genomic_DNA"/>
</dbReference>
<dbReference type="InterPro" id="IPR011989">
    <property type="entry name" value="ARM-like"/>
</dbReference>
<evidence type="ECO:0000259" key="6">
    <source>
        <dbReference type="PROSITE" id="PS50303"/>
    </source>
</evidence>
<dbReference type="InterPro" id="IPR016024">
    <property type="entry name" value="ARM-type_fold"/>
</dbReference>
<sequence length="658" mass="74581">MATESPIRILEGTDRWRTLKQSTRYRPSSAQMSIDSLGLFLRDQSLGKDVTPSRSESAPPNMEGFIAAMKSIFPNRKYINHEKMSGVDGSLGLPRKNSLPVHEEEFEDDRSSEHSRKLDSTQDMTQASSPSYDQYFASTYKPIDEKPVSESAPCSADSNQTSSLEGTSVDAFTVPQNNLLRQQDSYAQSIYPGIINNHSYGISNQFHHNQSTVSTTEIQPTLYASATAYLPSPGPFYHNISPAGFVALQYNSTSGYNLNSAFSPSYLSGYPHQGALFPVPGISNGYDPQNMFKFYGRVGFPIQMQPPFHMQYVQPPLRDAYGSYSHFDHQTPREGAGLNQVGFNDSKKESQHYYFRTPTNAGPLRVDPVEKSKLAVETNFPRGRYFNKSNGQSQTWRDTNLQSFLEELKSGKGQRLELSDVAGYIVEFSVDQHGSRFIQQKLETCSAEEKEAIFKEVVPQASKLIADVFGNYVVQNLFEHGNPEQRMYLASKLEGQILPLSFQMYGCRALDVIDLEQKTRLVRELDEHVLRCVRDQNGNHVIQKCIEYPNRQYSFHNFFFSWTSCHTLNASLWLSCHTGRFVEHCHDDIQTQFIVDEILDSVCMLAQDQYGNYVTQHVLERCKPHERSRIIEKLAGSIVQLSQHKFASNVIFDQYVAS</sequence>
<feature type="repeat" description="Pumilio" evidence="4">
    <location>
        <begin position="597"/>
        <end position="632"/>
    </location>
</feature>
<dbReference type="SMART" id="SM00025">
    <property type="entry name" value="Pumilio"/>
    <property type="match status" value="5"/>
</dbReference>
<accession>A0ABD3C7Z5</accession>
<feature type="domain" description="PUM-HD" evidence="6">
    <location>
        <begin position="400"/>
        <end position="658"/>
    </location>
</feature>
<dbReference type="Proteomes" id="UP001632038">
    <property type="component" value="Unassembled WGS sequence"/>
</dbReference>
<feature type="repeat" description="Pumilio" evidence="4">
    <location>
        <begin position="420"/>
        <end position="455"/>
    </location>
</feature>
<feature type="compositionally biased region" description="Basic and acidic residues" evidence="5">
    <location>
        <begin position="109"/>
        <end position="120"/>
    </location>
</feature>
<dbReference type="SUPFAM" id="SSF48371">
    <property type="entry name" value="ARM repeat"/>
    <property type="match status" value="1"/>
</dbReference>
<keyword evidence="2" id="KW-0810">Translation regulation</keyword>
<dbReference type="InterPro" id="IPR033133">
    <property type="entry name" value="PUM-HD"/>
</dbReference>
<evidence type="ECO:0000256" key="2">
    <source>
        <dbReference type="ARBA" id="ARBA00022845"/>
    </source>
</evidence>
<keyword evidence="1" id="KW-0677">Repeat</keyword>
<gene>
    <name evidence="7" type="ORF">CASFOL_031555</name>
</gene>
<feature type="repeat" description="Pumilio" evidence="4">
    <location>
        <begin position="524"/>
        <end position="561"/>
    </location>
</feature>
<dbReference type="Gene3D" id="1.25.10.10">
    <property type="entry name" value="Leucine-rich Repeat Variant"/>
    <property type="match status" value="1"/>
</dbReference>
<dbReference type="PROSITE" id="PS50302">
    <property type="entry name" value="PUM"/>
    <property type="match status" value="4"/>
</dbReference>
<dbReference type="InterPro" id="IPR001313">
    <property type="entry name" value="Pumilio_RNA-bd_rpt"/>
</dbReference>
<reference evidence="8" key="1">
    <citation type="journal article" date="2024" name="IScience">
        <title>Strigolactones Initiate the Formation of Haustorium-like Structures in Castilleja.</title>
        <authorList>
            <person name="Buerger M."/>
            <person name="Peterson D."/>
            <person name="Chory J."/>
        </authorList>
    </citation>
    <scope>NUCLEOTIDE SEQUENCE [LARGE SCALE GENOMIC DNA]</scope>
</reference>
<evidence type="ECO:0000256" key="3">
    <source>
        <dbReference type="ARBA" id="ARBA00022884"/>
    </source>
</evidence>